<evidence type="ECO:0000313" key="5">
    <source>
        <dbReference type="Proteomes" id="UP000011134"/>
    </source>
</evidence>
<protein>
    <submittedName>
        <fullName evidence="4">Neopullulanase</fullName>
    </submittedName>
</protein>
<dbReference type="RefSeq" id="WP_007465215.1">
    <property type="nucleotide sequence ID" value="NZ_AMZO01000015.1"/>
</dbReference>
<dbReference type="InterPro" id="IPR017853">
    <property type="entry name" value="GH"/>
</dbReference>
<keyword evidence="5" id="KW-1185">Reference proteome</keyword>
<dbReference type="InterPro" id="IPR045857">
    <property type="entry name" value="O16G_dom_2"/>
</dbReference>
<dbReference type="EMBL" id="AMZO01000015">
    <property type="protein sequence ID" value="ELR65920.1"/>
    <property type="molecule type" value="Genomic_DNA"/>
</dbReference>
<accession>L8JAM5</accession>
<dbReference type="GO" id="GO:0004553">
    <property type="term" value="F:hydrolase activity, hydrolyzing O-glycosyl compounds"/>
    <property type="evidence" value="ECO:0007669"/>
    <property type="project" value="InterPro"/>
</dbReference>
<comment type="caution">
    <text evidence="4">The sequence shown here is derived from an EMBL/GenBank/DDBJ whole genome shotgun (WGS) entry which is preliminary data.</text>
</comment>
<gene>
    <name evidence="4" type="ORF">C942_00546</name>
</gene>
<keyword evidence="2" id="KW-0326">Glycosidase</keyword>
<dbReference type="CDD" id="cd11338">
    <property type="entry name" value="AmyAc_CMD"/>
    <property type="match status" value="1"/>
</dbReference>
<proteinExistence type="predicted"/>
<feature type="domain" description="Glycosyl hydrolase family 13 catalytic" evidence="3">
    <location>
        <begin position="164"/>
        <end position="532"/>
    </location>
</feature>
<dbReference type="Gene3D" id="2.60.40.10">
    <property type="entry name" value="Immunoglobulins"/>
    <property type="match status" value="1"/>
</dbReference>
<dbReference type="InterPro" id="IPR014756">
    <property type="entry name" value="Ig_E-set"/>
</dbReference>
<dbReference type="InterPro" id="IPR006047">
    <property type="entry name" value="GH13_cat_dom"/>
</dbReference>
<dbReference type="CDD" id="cd02857">
    <property type="entry name" value="E_set_CDase_PDE_N"/>
    <property type="match status" value="1"/>
</dbReference>
<dbReference type="InterPro" id="IPR013780">
    <property type="entry name" value="Glyco_hydro_b"/>
</dbReference>
<evidence type="ECO:0000259" key="3">
    <source>
        <dbReference type="SMART" id="SM00642"/>
    </source>
</evidence>
<evidence type="ECO:0000313" key="4">
    <source>
        <dbReference type="EMBL" id="ELR65920.1"/>
    </source>
</evidence>
<evidence type="ECO:0000256" key="2">
    <source>
        <dbReference type="ARBA" id="ARBA00023295"/>
    </source>
</evidence>
<dbReference type="InterPro" id="IPR013783">
    <property type="entry name" value="Ig-like_fold"/>
</dbReference>
<keyword evidence="1" id="KW-0378">Hydrolase</keyword>
<dbReference type="InterPro" id="IPR004185">
    <property type="entry name" value="Glyco_hydro_13_lg-like_dom"/>
</dbReference>
<dbReference type="Gene3D" id="2.60.40.1180">
    <property type="entry name" value="Golgi alpha-mannosidase II"/>
    <property type="match status" value="1"/>
</dbReference>
<name>L8JAM5_9GAMM</name>
<dbReference type="Gene3D" id="3.90.400.10">
    <property type="entry name" value="Oligo-1,6-glucosidase, Domain 2"/>
    <property type="match status" value="1"/>
</dbReference>
<organism evidence="4 5">
    <name type="scientific">Photobacterium marinum</name>
    <dbReference type="NCBI Taxonomy" id="1056511"/>
    <lineage>
        <taxon>Bacteria</taxon>
        <taxon>Pseudomonadati</taxon>
        <taxon>Pseudomonadota</taxon>
        <taxon>Gammaproteobacteria</taxon>
        <taxon>Vibrionales</taxon>
        <taxon>Vibrionaceae</taxon>
        <taxon>Photobacterium</taxon>
    </lineage>
</organism>
<dbReference type="SMART" id="SM00642">
    <property type="entry name" value="Aamy"/>
    <property type="match status" value="1"/>
</dbReference>
<evidence type="ECO:0000256" key="1">
    <source>
        <dbReference type="ARBA" id="ARBA00022801"/>
    </source>
</evidence>
<dbReference type="SUPFAM" id="SSF51445">
    <property type="entry name" value="(Trans)glycosidases"/>
    <property type="match status" value="1"/>
</dbReference>
<dbReference type="PANTHER" id="PTHR10357:SF210">
    <property type="entry name" value="MALTODEXTRIN GLUCOSIDASE"/>
    <property type="match status" value="1"/>
</dbReference>
<dbReference type="Pfam" id="PF00128">
    <property type="entry name" value="Alpha-amylase"/>
    <property type="match status" value="1"/>
</dbReference>
<dbReference type="SUPFAM" id="SSF81296">
    <property type="entry name" value="E set domains"/>
    <property type="match status" value="1"/>
</dbReference>
<dbReference type="Gene3D" id="3.20.20.80">
    <property type="entry name" value="Glycosidases"/>
    <property type="match status" value="1"/>
</dbReference>
<dbReference type="AlphaFoldDB" id="L8JAM5"/>
<dbReference type="GO" id="GO:0005975">
    <property type="term" value="P:carbohydrate metabolic process"/>
    <property type="evidence" value="ECO:0007669"/>
    <property type="project" value="InterPro"/>
</dbReference>
<reference evidence="4 5" key="1">
    <citation type="submission" date="2012-12" db="EMBL/GenBank/DDBJ databases">
        <title>Genome Assembly of Photobacterium sp. AK15.</title>
        <authorList>
            <person name="Khatri I."/>
            <person name="Vaidya B."/>
            <person name="Srinivas T.N.R."/>
            <person name="Subramanian S."/>
            <person name="Pinnaka A."/>
        </authorList>
    </citation>
    <scope>NUCLEOTIDE SEQUENCE [LARGE SCALE GENOMIC DNA]</scope>
    <source>
        <strain evidence="4 5">AK15</strain>
    </source>
</reference>
<dbReference type="Pfam" id="PF02903">
    <property type="entry name" value="Alpha-amylase_N"/>
    <property type="match status" value="1"/>
</dbReference>
<dbReference type="Proteomes" id="UP000011134">
    <property type="component" value="Unassembled WGS sequence"/>
</dbReference>
<sequence>MITRSSLIHTAKSAFSYANDKETLHIRMRSAKGEVEKVTLWIGDPYKWEEGGLDGGNLEGSDAYGWSGGEEVEMELEGSTELYDCWFAAYKPTRKRTRYGFILTDKESQEKLLFGEKKCVPLTDDQQANSKALSHLSNFYCFPYINPADVLSTPEWVKDTTWYQIFPERFANGRPDISPANVEPWGSKPTNDNFMGGDLWGVIDHLDYLQELGINGLYFCPIFFANANHKYDTIDYMQVDPHFGGKEAFKALVEAAHKRGMKVMLDAVFNHIGNESPLWLDVVENGEKSKYKDWFWIKDFPVYPDKPLETWDFTNLNYETFGNVHTMPKLNTENPECRAYLLDVARYWVEEFDIDGWRLDVANEVDHQFWRDFRKVVKSIKPDCYILGEIWHEGMAWLQGDQYDSLMNYPLTSAIKEFFAFDNTDARNFTYDVNNSYLNYPRNVNASIFNLLESHDTSRIISEAGGSKDKAKLSYLFMFTQIGSPCIYYGGEIGMEGYKAMGSEDHRKCMEWDESKQDQDFKTFIQSLINLRKEFSDLQAPSIQWLHVGKQQKTLIYQRGNVIVMMNNESSESTFELPEELAHKPIKDLLTYKSEEFESQITLPAYGYKVIQIEK</sequence>
<dbReference type="OrthoDB" id="9805159at2"/>
<dbReference type="SUPFAM" id="SSF51011">
    <property type="entry name" value="Glycosyl hydrolase domain"/>
    <property type="match status" value="1"/>
</dbReference>
<dbReference type="PANTHER" id="PTHR10357">
    <property type="entry name" value="ALPHA-AMYLASE FAMILY MEMBER"/>
    <property type="match status" value="1"/>
</dbReference>
<dbReference type="PATRIC" id="fig|1056511.3.peg.2035"/>